<dbReference type="GO" id="GO:0043596">
    <property type="term" value="C:nuclear replication fork"/>
    <property type="evidence" value="ECO:0007669"/>
    <property type="project" value="TreeGrafter"/>
</dbReference>
<dbReference type="Proteomes" id="UP001219518">
    <property type="component" value="Unassembled WGS sequence"/>
</dbReference>
<dbReference type="InterPro" id="IPR027417">
    <property type="entry name" value="P-loop_NTPase"/>
</dbReference>
<dbReference type="GO" id="GO:0004386">
    <property type="term" value="F:helicase activity"/>
    <property type="evidence" value="ECO:0007669"/>
    <property type="project" value="UniProtKB-KW"/>
</dbReference>
<dbReference type="AlphaFoldDB" id="A0AAE1GZB7"/>
<dbReference type="Gene3D" id="3.40.50.300">
    <property type="entry name" value="P-loop containing nucleotide triphosphate hydrolases"/>
    <property type="match status" value="1"/>
</dbReference>
<feature type="domain" description="DNA helicase Pif1-like 2B" evidence="1">
    <location>
        <begin position="41"/>
        <end position="83"/>
    </location>
</feature>
<keyword evidence="3" id="KW-1185">Reference proteome</keyword>
<gene>
    <name evidence="2" type="ORF">KUF71_021204</name>
</gene>
<dbReference type="EMBL" id="JAHWGI010000268">
    <property type="protein sequence ID" value="KAK3911476.1"/>
    <property type="molecule type" value="Genomic_DNA"/>
</dbReference>
<dbReference type="PANTHER" id="PTHR23274:SF11">
    <property type="entry name" value="ATP-DEPENDENT DNA HELICASE PIF1"/>
    <property type="match status" value="1"/>
</dbReference>
<keyword evidence="2" id="KW-0378">Hydrolase</keyword>
<reference evidence="2" key="2">
    <citation type="journal article" date="2023" name="BMC Genomics">
        <title>Pest status, molecular evolution, and epigenetic factors derived from the genome assembly of Frankliniella fusca, a thysanopteran phytovirus vector.</title>
        <authorList>
            <person name="Catto M.A."/>
            <person name="Labadie P.E."/>
            <person name="Jacobson A.L."/>
            <person name="Kennedy G.G."/>
            <person name="Srinivasan R."/>
            <person name="Hunt B.G."/>
        </authorList>
    </citation>
    <scope>NUCLEOTIDE SEQUENCE</scope>
    <source>
        <strain evidence="2">PL_HMW_Pooled</strain>
    </source>
</reference>
<dbReference type="GO" id="GO:0005739">
    <property type="term" value="C:mitochondrion"/>
    <property type="evidence" value="ECO:0007669"/>
    <property type="project" value="TreeGrafter"/>
</dbReference>
<accession>A0AAE1GZB7</accession>
<comment type="caution">
    <text evidence="2">The sequence shown here is derived from an EMBL/GenBank/DDBJ whole genome shotgun (WGS) entry which is preliminary data.</text>
</comment>
<dbReference type="SUPFAM" id="SSF52540">
    <property type="entry name" value="P-loop containing nucleoside triphosphate hydrolases"/>
    <property type="match status" value="1"/>
</dbReference>
<dbReference type="InterPro" id="IPR049163">
    <property type="entry name" value="Pif1-like_2B_dom"/>
</dbReference>
<dbReference type="Pfam" id="PF21530">
    <property type="entry name" value="Pif1_2B_dom"/>
    <property type="match status" value="1"/>
</dbReference>
<dbReference type="Gene3D" id="2.30.30.940">
    <property type="match status" value="1"/>
</dbReference>
<evidence type="ECO:0000259" key="1">
    <source>
        <dbReference type="Pfam" id="PF21530"/>
    </source>
</evidence>
<protein>
    <submittedName>
        <fullName evidence="2">ATP-dependent DNA helicase</fullName>
    </submittedName>
</protein>
<keyword evidence="2" id="KW-0067">ATP-binding</keyword>
<dbReference type="GO" id="GO:0071932">
    <property type="term" value="P:replication fork reversal"/>
    <property type="evidence" value="ECO:0007669"/>
    <property type="project" value="TreeGrafter"/>
</dbReference>
<proteinExistence type="predicted"/>
<name>A0AAE1GZB7_9NEOP</name>
<dbReference type="GO" id="GO:0000723">
    <property type="term" value="P:telomere maintenance"/>
    <property type="evidence" value="ECO:0007669"/>
    <property type="project" value="TreeGrafter"/>
</dbReference>
<sequence length="186" mass="20524">MRICSTNEATDEENKKKMEGLNQKIATVKALNNNKTLFLSSDDVANGLTNILPLCKGAKVMFKKNLNVSRGLVNGSIGMIWGLTNDYVPMTPVCNTWYRSGVLCSRIQLPLVVCWACTIHKSQGLTLSFMMLDAGKSEFALGLLYVALSRVPDIESLCLVVSLTLDRLNSVRKSKQFVSNVQYIIG</sequence>
<dbReference type="CDD" id="cd18809">
    <property type="entry name" value="SF1_C_RecD"/>
    <property type="match status" value="1"/>
</dbReference>
<dbReference type="PANTHER" id="PTHR23274">
    <property type="entry name" value="DNA HELICASE-RELATED"/>
    <property type="match status" value="1"/>
</dbReference>
<organism evidence="2 3">
    <name type="scientific">Frankliniella fusca</name>
    <dbReference type="NCBI Taxonomy" id="407009"/>
    <lineage>
        <taxon>Eukaryota</taxon>
        <taxon>Metazoa</taxon>
        <taxon>Ecdysozoa</taxon>
        <taxon>Arthropoda</taxon>
        <taxon>Hexapoda</taxon>
        <taxon>Insecta</taxon>
        <taxon>Pterygota</taxon>
        <taxon>Neoptera</taxon>
        <taxon>Paraneoptera</taxon>
        <taxon>Thysanoptera</taxon>
        <taxon>Terebrantia</taxon>
        <taxon>Thripoidea</taxon>
        <taxon>Thripidae</taxon>
        <taxon>Frankliniella</taxon>
    </lineage>
</organism>
<evidence type="ECO:0000313" key="3">
    <source>
        <dbReference type="Proteomes" id="UP001219518"/>
    </source>
</evidence>
<keyword evidence="2" id="KW-0547">Nucleotide-binding</keyword>
<reference evidence="2" key="1">
    <citation type="submission" date="2021-07" db="EMBL/GenBank/DDBJ databases">
        <authorList>
            <person name="Catto M.A."/>
            <person name="Jacobson A."/>
            <person name="Kennedy G."/>
            <person name="Labadie P."/>
            <person name="Hunt B.G."/>
            <person name="Srinivasan R."/>
        </authorList>
    </citation>
    <scope>NUCLEOTIDE SEQUENCE</scope>
    <source>
        <strain evidence="2">PL_HMW_Pooled</strain>
        <tissue evidence="2">Head</tissue>
    </source>
</reference>
<dbReference type="GO" id="GO:0003697">
    <property type="term" value="F:single-stranded DNA binding"/>
    <property type="evidence" value="ECO:0007669"/>
    <property type="project" value="TreeGrafter"/>
</dbReference>
<evidence type="ECO:0000313" key="2">
    <source>
        <dbReference type="EMBL" id="KAK3911476.1"/>
    </source>
</evidence>
<keyword evidence="2" id="KW-0347">Helicase</keyword>